<protein>
    <submittedName>
        <fullName evidence="1">Uncharacterized protein</fullName>
    </submittedName>
</protein>
<evidence type="ECO:0000313" key="1">
    <source>
        <dbReference type="EMBL" id="RDX63381.1"/>
    </source>
</evidence>
<sequence length="105" mass="11776">MVSVPKEDPWWTLYVGGSSNSKGGGVGIILEGPRQVVLEHYLKFDFKASNNQVEHIPRQDNTRVDLLLKLATTKTNQHQTALHKIVKSPAIYQLGVVNREVANRE</sequence>
<evidence type="ECO:0000313" key="2">
    <source>
        <dbReference type="Proteomes" id="UP000257109"/>
    </source>
</evidence>
<dbReference type="Proteomes" id="UP000257109">
    <property type="component" value="Unassembled WGS sequence"/>
</dbReference>
<dbReference type="PANTHER" id="PTHR48475:SF2">
    <property type="entry name" value="RIBONUCLEASE H"/>
    <property type="match status" value="1"/>
</dbReference>
<accession>A0A371EBG7</accession>
<name>A0A371EBG7_MUCPR</name>
<comment type="caution">
    <text evidence="1">The sequence shown here is derived from an EMBL/GenBank/DDBJ whole genome shotgun (WGS) entry which is preliminary data.</text>
</comment>
<gene>
    <name evidence="1" type="ORF">CR513_58195</name>
</gene>
<organism evidence="1 2">
    <name type="scientific">Mucuna pruriens</name>
    <name type="common">Velvet bean</name>
    <name type="synonym">Dolichos pruriens</name>
    <dbReference type="NCBI Taxonomy" id="157652"/>
    <lineage>
        <taxon>Eukaryota</taxon>
        <taxon>Viridiplantae</taxon>
        <taxon>Streptophyta</taxon>
        <taxon>Embryophyta</taxon>
        <taxon>Tracheophyta</taxon>
        <taxon>Spermatophyta</taxon>
        <taxon>Magnoliopsida</taxon>
        <taxon>eudicotyledons</taxon>
        <taxon>Gunneridae</taxon>
        <taxon>Pentapetalae</taxon>
        <taxon>rosids</taxon>
        <taxon>fabids</taxon>
        <taxon>Fabales</taxon>
        <taxon>Fabaceae</taxon>
        <taxon>Papilionoideae</taxon>
        <taxon>50 kb inversion clade</taxon>
        <taxon>NPAAA clade</taxon>
        <taxon>indigoferoid/millettioid clade</taxon>
        <taxon>Phaseoleae</taxon>
        <taxon>Mucuna</taxon>
    </lineage>
</organism>
<reference evidence="1" key="1">
    <citation type="submission" date="2018-05" db="EMBL/GenBank/DDBJ databases">
        <title>Draft genome of Mucuna pruriens seed.</title>
        <authorList>
            <person name="Nnadi N.E."/>
            <person name="Vos R."/>
            <person name="Hasami M.H."/>
            <person name="Devisetty U.K."/>
            <person name="Aguiy J.C."/>
        </authorList>
    </citation>
    <scope>NUCLEOTIDE SEQUENCE [LARGE SCALE GENOMIC DNA]</scope>
    <source>
        <strain evidence="1">JCA_2017</strain>
    </source>
</reference>
<keyword evidence="2" id="KW-1185">Reference proteome</keyword>
<dbReference type="PANTHER" id="PTHR48475">
    <property type="entry name" value="RIBONUCLEASE H"/>
    <property type="match status" value="1"/>
</dbReference>
<feature type="non-terminal residue" evidence="1">
    <location>
        <position position="1"/>
    </location>
</feature>
<dbReference type="AlphaFoldDB" id="A0A371EBG7"/>
<proteinExistence type="predicted"/>
<dbReference type="EMBL" id="QJKJ01014931">
    <property type="protein sequence ID" value="RDX63381.1"/>
    <property type="molecule type" value="Genomic_DNA"/>
</dbReference>
<dbReference type="OrthoDB" id="1746168at2759"/>